<dbReference type="OrthoDB" id="7779316at2759"/>
<dbReference type="InterPro" id="IPR036728">
    <property type="entry name" value="PBP_GOBP_sf"/>
</dbReference>
<evidence type="ECO:0000256" key="4">
    <source>
        <dbReference type="ARBA" id="ARBA00022729"/>
    </source>
</evidence>
<reference evidence="6" key="1">
    <citation type="submission" date="2022-07" db="EMBL/GenBank/DDBJ databases">
        <authorList>
            <person name="Trinca V."/>
            <person name="Uliana J.V.C."/>
            <person name="Torres T.T."/>
            <person name="Ward R.J."/>
            <person name="Monesi N."/>
        </authorList>
    </citation>
    <scope>NUCLEOTIDE SEQUENCE</scope>
    <source>
        <strain evidence="6">HSMRA1968</strain>
        <tissue evidence="6">Whole embryos</tissue>
    </source>
</reference>
<evidence type="ECO:0000256" key="2">
    <source>
        <dbReference type="ARBA" id="ARBA00008098"/>
    </source>
</evidence>
<keyword evidence="5" id="KW-0472">Membrane</keyword>
<dbReference type="PANTHER" id="PTHR11857:SF43">
    <property type="entry name" value="GEO07291P1-RELATED"/>
    <property type="match status" value="1"/>
</dbReference>
<feature type="transmembrane region" description="Helical" evidence="5">
    <location>
        <begin position="293"/>
        <end position="311"/>
    </location>
</feature>
<dbReference type="PANTHER" id="PTHR11857">
    <property type="entry name" value="ODORANT BINDING PROTEIN-RELATED"/>
    <property type="match status" value="1"/>
</dbReference>
<keyword evidence="3" id="KW-0964">Secreted</keyword>
<keyword evidence="5" id="KW-1133">Transmembrane helix</keyword>
<comment type="subcellular location">
    <subcellularLocation>
        <location evidence="1">Secreted</location>
    </subcellularLocation>
</comment>
<evidence type="ECO:0000313" key="6">
    <source>
        <dbReference type="EMBL" id="KAJ6648962.1"/>
    </source>
</evidence>
<dbReference type="GO" id="GO:0005615">
    <property type="term" value="C:extracellular space"/>
    <property type="evidence" value="ECO:0007669"/>
    <property type="project" value="TreeGrafter"/>
</dbReference>
<comment type="similarity">
    <text evidence="2">Belongs to the PBP/GOBP family.</text>
</comment>
<dbReference type="GO" id="GO:0007608">
    <property type="term" value="P:sensory perception of smell"/>
    <property type="evidence" value="ECO:0007669"/>
    <property type="project" value="TreeGrafter"/>
</dbReference>
<protein>
    <submittedName>
        <fullName evidence="6">Uncharacterized protein</fullName>
    </submittedName>
</protein>
<dbReference type="EMBL" id="WJQU01000001">
    <property type="protein sequence ID" value="KAJ6648962.1"/>
    <property type="molecule type" value="Genomic_DNA"/>
</dbReference>
<feature type="transmembrane region" description="Helical" evidence="5">
    <location>
        <begin position="43"/>
        <end position="65"/>
    </location>
</feature>
<comment type="caution">
    <text evidence="6">The sequence shown here is derived from an EMBL/GenBank/DDBJ whole genome shotgun (WGS) entry which is preliminary data.</text>
</comment>
<evidence type="ECO:0000256" key="5">
    <source>
        <dbReference type="SAM" id="Phobius"/>
    </source>
</evidence>
<dbReference type="Gene3D" id="1.10.238.20">
    <property type="entry name" value="Pheromone/general odorant binding protein domain"/>
    <property type="match status" value="2"/>
</dbReference>
<keyword evidence="4" id="KW-0732">Signal</keyword>
<gene>
    <name evidence="6" type="ORF">Bhyg_04194</name>
</gene>
<evidence type="ECO:0000256" key="3">
    <source>
        <dbReference type="ARBA" id="ARBA00022525"/>
    </source>
</evidence>
<name>A0A9Q0NET7_9DIPT</name>
<dbReference type="GO" id="GO:0005549">
    <property type="term" value="F:odorant binding"/>
    <property type="evidence" value="ECO:0007669"/>
    <property type="project" value="InterPro"/>
</dbReference>
<organism evidence="6 7">
    <name type="scientific">Pseudolycoriella hygida</name>
    <dbReference type="NCBI Taxonomy" id="35572"/>
    <lineage>
        <taxon>Eukaryota</taxon>
        <taxon>Metazoa</taxon>
        <taxon>Ecdysozoa</taxon>
        <taxon>Arthropoda</taxon>
        <taxon>Hexapoda</taxon>
        <taxon>Insecta</taxon>
        <taxon>Pterygota</taxon>
        <taxon>Neoptera</taxon>
        <taxon>Endopterygota</taxon>
        <taxon>Diptera</taxon>
        <taxon>Nematocera</taxon>
        <taxon>Sciaroidea</taxon>
        <taxon>Sciaridae</taxon>
        <taxon>Pseudolycoriella</taxon>
    </lineage>
</organism>
<dbReference type="InterPro" id="IPR006170">
    <property type="entry name" value="PBP/GOBP"/>
</dbReference>
<accession>A0A9Q0NET7</accession>
<sequence>MHATMKNNIKLNTLKTGDDPRQSINSSDDCGVVTERRYGCYKLGAIIAGALIILLFVGIVPVLFAVDSSKIILLVTCIMLSIVAILLFLSFGWQRKQVKEQREKFGREWVKTTKRQNKQYKSIPTSSHTSWKFWNTSVKDDGDLGTPVANGMKHQPTHTIADDALKAELTEYTKSCAEKTNFSEEGIKKLHAKDLSLTENVQCFQKCFFESSGIVNENGLNGDRLFEIATAFEKDVSKTKANFQKCSALYKADTTRVIEYYSFSNIFPFSPIVIVGYCDRIIQYYMCIHNMKTTIIFVIVAATVVVCKGTLRQFQQQVNSESFFCGARHNINPREVQMYFQSPTSNATENMKCFAKCLFERIGFVDSKGMVNDNLIKENRYPDELIPSIEKCKPKTPMNNCEISFNVFNCLIKDGIKNNV</sequence>
<dbReference type="Proteomes" id="UP001151699">
    <property type="component" value="Chromosome A"/>
</dbReference>
<keyword evidence="7" id="KW-1185">Reference proteome</keyword>
<proteinExistence type="inferred from homology"/>
<dbReference type="SMART" id="SM00708">
    <property type="entry name" value="PhBP"/>
    <property type="match status" value="2"/>
</dbReference>
<keyword evidence="5" id="KW-0812">Transmembrane</keyword>
<dbReference type="AlphaFoldDB" id="A0A9Q0NET7"/>
<evidence type="ECO:0000313" key="7">
    <source>
        <dbReference type="Proteomes" id="UP001151699"/>
    </source>
</evidence>
<dbReference type="CDD" id="cd23992">
    <property type="entry name" value="PBP_GOBP"/>
    <property type="match status" value="2"/>
</dbReference>
<evidence type="ECO:0000256" key="1">
    <source>
        <dbReference type="ARBA" id="ARBA00004613"/>
    </source>
</evidence>
<dbReference type="Pfam" id="PF01395">
    <property type="entry name" value="PBP_GOBP"/>
    <property type="match status" value="2"/>
</dbReference>
<dbReference type="SUPFAM" id="SSF47565">
    <property type="entry name" value="Insect pheromone/odorant-binding proteins"/>
    <property type="match status" value="2"/>
</dbReference>
<feature type="transmembrane region" description="Helical" evidence="5">
    <location>
        <begin position="71"/>
        <end position="93"/>
    </location>
</feature>